<organism evidence="1 2">
    <name type="scientific">Spiromyces aspiralis</name>
    <dbReference type="NCBI Taxonomy" id="68401"/>
    <lineage>
        <taxon>Eukaryota</taxon>
        <taxon>Fungi</taxon>
        <taxon>Fungi incertae sedis</taxon>
        <taxon>Zoopagomycota</taxon>
        <taxon>Kickxellomycotina</taxon>
        <taxon>Kickxellomycetes</taxon>
        <taxon>Kickxellales</taxon>
        <taxon>Kickxellaceae</taxon>
        <taxon>Spiromyces</taxon>
    </lineage>
</organism>
<evidence type="ECO:0000313" key="1">
    <source>
        <dbReference type="EMBL" id="KAJ1679930.1"/>
    </source>
</evidence>
<comment type="caution">
    <text evidence="1">The sequence shown here is derived from an EMBL/GenBank/DDBJ whole genome shotgun (WGS) entry which is preliminary data.</text>
</comment>
<reference evidence="1" key="1">
    <citation type="submission" date="2022-06" db="EMBL/GenBank/DDBJ databases">
        <title>Phylogenomic reconstructions and comparative analyses of Kickxellomycotina fungi.</title>
        <authorList>
            <person name="Reynolds N.K."/>
            <person name="Stajich J.E."/>
            <person name="Barry K."/>
            <person name="Grigoriev I.V."/>
            <person name="Crous P."/>
            <person name="Smith M.E."/>
        </authorList>
    </citation>
    <scope>NUCLEOTIDE SEQUENCE</scope>
    <source>
        <strain evidence="1">RSA 2271</strain>
    </source>
</reference>
<gene>
    <name evidence="1" type="primary">PFK1</name>
    <name evidence="1" type="ORF">EV182_001030</name>
</gene>
<protein>
    <submittedName>
        <fullName evidence="1">6-phosphofructokinase, alpha subunit</fullName>
        <ecNumber evidence="1">2.7.1.11</ecNumber>
    </submittedName>
</protein>
<proteinExistence type="predicted"/>
<name>A0ACC1HX78_9FUNG</name>
<keyword evidence="2" id="KW-1185">Reference proteome</keyword>
<sequence>MSDNNGAPAASPSTQPLYIAQSDAAFSHFTLHTNTFRIYSETIAFYQALGCSLVKETTHEPPKHDFGREVFVDKETWLHLFSYQPERSVTLRILLLNKHHRHPTSGKHVAPSGSDAGDASLDSSSICPELTFAVKDIAKFASFLNDSDIKYTTHTDPLTSTPRLALFDPLGTPVFVAAAASTVFSVPGSPVVSPHRTIPQAVLGDANLLEDGSKDAVKPAARNEPQVSAGESKRIGVLTSGGDSQGMNAAVRAVVRMAIVRGCKPYLIYEGYQGLVSGGDKIRSASWNDVSNFLTLGGTLIGTARCMDFLKPEGRRIAVHNLIKHGIDTLVVIGGDGSLTGADTLRHEWPDHVKQLHDDGKISQQEADKYRNLMIVGMVGSIDNDLASTDMTIGASSALTRICESVDSILSTATSHRRAFVVEVMGRHCGWLAMNAAICTGADYLFIPEDPPAGDWETDMCEALKRTRSAGKRTSIVIVAEGAIDDKCNPIKSEFIKDVLTQRLGYDTRVTILGHVQRGGSPTAVDRYLATLQGAEAIEAILRATPDTPSPVIGILENKITTQPLKEAIALTKQVAKAIQDHDFQRAAELRPRSFLTQLETFREIDYYSPEGKDSLPADKRLRIGVIHVGAPAGGMNTATRSVVRLCVNRGHIALGIHNGFPGLMRGEIEVLDWLSVDSWTATGGSKLGTNRDQPDPQLGAIAYQLQRFEIEALIIIGGFEGFTGLLSLTKHRNEYPAFNIPMVLIPATISNNVPGTEFSLGSDTAVNVITNACDAIKLSASSNRKRVFMIEVQGGHSGYLATFGGLAGGATTIYIPEEGITLDRLNSDISHLREYYQRESGYSQGRVVLINEKASSFYSTDIVAKIYEAESGGFYACRSSNLGHLQQGGVPSPTDRVRANTLAVSTVNWIQDQCWKGMEIPYEGNLRLPSTELKRKYRGRVYVPSSRASTVIGILGSQIKFTPIEDLVSETDFKKRKPTKHWWYTARRLVDIVSGVGFDMATGKAKVDYLSCAIDLTAKDLDDMYIKKTVLEKLGN</sequence>
<accession>A0ACC1HX78</accession>
<dbReference type="Proteomes" id="UP001145114">
    <property type="component" value="Unassembled WGS sequence"/>
</dbReference>
<dbReference type="EC" id="2.7.1.11" evidence="1"/>
<dbReference type="EMBL" id="JAMZIH010000111">
    <property type="protein sequence ID" value="KAJ1679930.1"/>
    <property type="molecule type" value="Genomic_DNA"/>
</dbReference>
<evidence type="ECO:0000313" key="2">
    <source>
        <dbReference type="Proteomes" id="UP001145114"/>
    </source>
</evidence>
<keyword evidence="1" id="KW-0808">Transferase</keyword>